<evidence type="ECO:0000313" key="2">
    <source>
        <dbReference type="EMBL" id="WLQ69374.1"/>
    </source>
</evidence>
<keyword evidence="3" id="KW-1185">Reference proteome</keyword>
<sequence length="89" mass="9853">MPKETPEAKRARKAAAKAAARERAARIMAGLVEPPRLPQPERSSWVKVVQAQPEKPARALIPPKNTPLPERDREQYADNAPVGWVKPNA</sequence>
<dbReference type="EMBL" id="CP120984">
    <property type="protein sequence ID" value="WLQ69374.1"/>
    <property type="molecule type" value="Genomic_DNA"/>
</dbReference>
<organism evidence="2 3">
    <name type="scientific">Streptomyces glycanivorans</name>
    <dbReference type="NCBI Taxonomy" id="3033808"/>
    <lineage>
        <taxon>Bacteria</taxon>
        <taxon>Bacillati</taxon>
        <taxon>Actinomycetota</taxon>
        <taxon>Actinomycetes</taxon>
        <taxon>Kitasatosporales</taxon>
        <taxon>Streptomycetaceae</taxon>
        <taxon>Streptomyces</taxon>
    </lineage>
</organism>
<accession>A0ABY9JS41</accession>
<dbReference type="RefSeq" id="WP_306105439.1">
    <property type="nucleotide sequence ID" value="NZ_CP120984.1"/>
</dbReference>
<gene>
    <name evidence="2" type="ORF">P8A20_38340</name>
</gene>
<proteinExistence type="predicted"/>
<protein>
    <submittedName>
        <fullName evidence="2">Uncharacterized protein</fullName>
    </submittedName>
</protein>
<evidence type="ECO:0000256" key="1">
    <source>
        <dbReference type="SAM" id="MobiDB-lite"/>
    </source>
</evidence>
<evidence type="ECO:0000313" key="3">
    <source>
        <dbReference type="Proteomes" id="UP001224433"/>
    </source>
</evidence>
<feature type="region of interest" description="Disordered" evidence="1">
    <location>
        <begin position="58"/>
        <end position="89"/>
    </location>
</feature>
<feature type="region of interest" description="Disordered" evidence="1">
    <location>
        <begin position="1"/>
        <end position="21"/>
    </location>
</feature>
<dbReference type="Proteomes" id="UP001224433">
    <property type="component" value="Plasmid unnamed1"/>
</dbReference>
<geneLocation type="plasmid" evidence="2 3">
    <name>unnamed1</name>
</geneLocation>
<keyword evidence="2" id="KW-0614">Plasmid</keyword>
<name>A0ABY9JS41_9ACTN</name>
<reference evidence="2 3" key="1">
    <citation type="submission" date="2023-03" db="EMBL/GenBank/DDBJ databases">
        <title>Isolation and description of six Streptomyces strains from soil environments, able to metabolize different microbial glucans.</title>
        <authorList>
            <person name="Widen T."/>
            <person name="Larsbrink J."/>
        </authorList>
    </citation>
    <scope>NUCLEOTIDE SEQUENCE [LARGE SCALE GENOMIC DNA]</scope>
    <source>
        <strain evidence="2 3">Alt3</strain>
        <plasmid evidence="2 3">unnamed1</plasmid>
    </source>
</reference>